<dbReference type="EMBL" id="ML208431">
    <property type="protein sequence ID" value="TFK65601.1"/>
    <property type="molecule type" value="Genomic_DNA"/>
</dbReference>
<gene>
    <name evidence="1" type="ORF">BDN72DRAFT_191631</name>
</gene>
<dbReference type="Proteomes" id="UP000308600">
    <property type="component" value="Unassembled WGS sequence"/>
</dbReference>
<keyword evidence="2" id="KW-1185">Reference proteome</keyword>
<proteinExistence type="predicted"/>
<name>A0ACD3AIR6_9AGAR</name>
<accession>A0ACD3AIR6</accession>
<protein>
    <submittedName>
        <fullName evidence="1">Uncharacterized protein</fullName>
    </submittedName>
</protein>
<evidence type="ECO:0000313" key="2">
    <source>
        <dbReference type="Proteomes" id="UP000308600"/>
    </source>
</evidence>
<evidence type="ECO:0000313" key="1">
    <source>
        <dbReference type="EMBL" id="TFK65601.1"/>
    </source>
</evidence>
<reference evidence="1 2" key="1">
    <citation type="journal article" date="2019" name="Nat. Ecol. Evol.">
        <title>Megaphylogeny resolves global patterns of mushroom evolution.</title>
        <authorList>
            <person name="Varga T."/>
            <person name="Krizsan K."/>
            <person name="Foldi C."/>
            <person name="Dima B."/>
            <person name="Sanchez-Garcia M."/>
            <person name="Sanchez-Ramirez S."/>
            <person name="Szollosi G.J."/>
            <person name="Szarkandi J.G."/>
            <person name="Papp V."/>
            <person name="Albert L."/>
            <person name="Andreopoulos W."/>
            <person name="Angelini C."/>
            <person name="Antonin V."/>
            <person name="Barry K.W."/>
            <person name="Bougher N.L."/>
            <person name="Buchanan P."/>
            <person name="Buyck B."/>
            <person name="Bense V."/>
            <person name="Catcheside P."/>
            <person name="Chovatia M."/>
            <person name="Cooper J."/>
            <person name="Damon W."/>
            <person name="Desjardin D."/>
            <person name="Finy P."/>
            <person name="Geml J."/>
            <person name="Haridas S."/>
            <person name="Hughes K."/>
            <person name="Justo A."/>
            <person name="Karasinski D."/>
            <person name="Kautmanova I."/>
            <person name="Kiss B."/>
            <person name="Kocsube S."/>
            <person name="Kotiranta H."/>
            <person name="LaButti K.M."/>
            <person name="Lechner B.E."/>
            <person name="Liimatainen K."/>
            <person name="Lipzen A."/>
            <person name="Lukacs Z."/>
            <person name="Mihaltcheva S."/>
            <person name="Morgado L.N."/>
            <person name="Niskanen T."/>
            <person name="Noordeloos M.E."/>
            <person name="Ohm R.A."/>
            <person name="Ortiz-Santana B."/>
            <person name="Ovrebo C."/>
            <person name="Racz N."/>
            <person name="Riley R."/>
            <person name="Savchenko A."/>
            <person name="Shiryaev A."/>
            <person name="Soop K."/>
            <person name="Spirin V."/>
            <person name="Szebenyi C."/>
            <person name="Tomsovsky M."/>
            <person name="Tulloss R.E."/>
            <person name="Uehling J."/>
            <person name="Grigoriev I.V."/>
            <person name="Vagvolgyi C."/>
            <person name="Papp T."/>
            <person name="Martin F.M."/>
            <person name="Miettinen O."/>
            <person name="Hibbett D.S."/>
            <person name="Nagy L.G."/>
        </authorList>
    </citation>
    <scope>NUCLEOTIDE SEQUENCE [LARGE SCALE GENOMIC DNA]</scope>
    <source>
        <strain evidence="1 2">NL-1719</strain>
    </source>
</reference>
<sequence>MADDGQAMPMVPVAFSTVGGDRLWHRLDWWKEWCLRSVQPRRSASHSLSNTSRADDHSAVAIICKESLSLLRPGGRHRRGHFSGPVEILTTKRPNFLHHRLHQNLPLLCFVDLMSTAKRPLVYCIDRAQFSGFPPWYLQILSAILREEGFEFAQSLYLYDHIRPDAFAPPVDLSSPRLARRRTRHSKAQNTPHVLSSCQ</sequence>
<organism evidence="1 2">
    <name type="scientific">Pluteus cervinus</name>
    <dbReference type="NCBI Taxonomy" id="181527"/>
    <lineage>
        <taxon>Eukaryota</taxon>
        <taxon>Fungi</taxon>
        <taxon>Dikarya</taxon>
        <taxon>Basidiomycota</taxon>
        <taxon>Agaricomycotina</taxon>
        <taxon>Agaricomycetes</taxon>
        <taxon>Agaricomycetidae</taxon>
        <taxon>Agaricales</taxon>
        <taxon>Pluteineae</taxon>
        <taxon>Pluteaceae</taxon>
        <taxon>Pluteus</taxon>
    </lineage>
</organism>